<sequence length="99" mass="10526">MMARQRRQLSTINVIVVVYLIGRRLRHEVTAGCGPGTGGASTLTPAATGHCPLQHDTLAASQCHLLASFTPTSGSRPILSGAKLRPRVTFPDSSRTAFK</sequence>
<name>A0AAD9K8W0_9ANNE</name>
<comment type="caution">
    <text evidence="1">The sequence shown here is derived from an EMBL/GenBank/DDBJ whole genome shotgun (WGS) entry which is preliminary data.</text>
</comment>
<proteinExistence type="predicted"/>
<evidence type="ECO:0000313" key="1">
    <source>
        <dbReference type="EMBL" id="KAK2166671.1"/>
    </source>
</evidence>
<keyword evidence="2" id="KW-1185">Reference proteome</keyword>
<organism evidence="1 2">
    <name type="scientific">Paralvinella palmiformis</name>
    <dbReference type="NCBI Taxonomy" id="53620"/>
    <lineage>
        <taxon>Eukaryota</taxon>
        <taxon>Metazoa</taxon>
        <taxon>Spiralia</taxon>
        <taxon>Lophotrochozoa</taxon>
        <taxon>Annelida</taxon>
        <taxon>Polychaeta</taxon>
        <taxon>Sedentaria</taxon>
        <taxon>Canalipalpata</taxon>
        <taxon>Terebellida</taxon>
        <taxon>Terebelliformia</taxon>
        <taxon>Alvinellidae</taxon>
        <taxon>Paralvinella</taxon>
    </lineage>
</organism>
<evidence type="ECO:0000313" key="2">
    <source>
        <dbReference type="Proteomes" id="UP001208570"/>
    </source>
</evidence>
<dbReference type="AlphaFoldDB" id="A0AAD9K8W0"/>
<protein>
    <submittedName>
        <fullName evidence="1">Uncharacterized protein</fullName>
    </submittedName>
</protein>
<gene>
    <name evidence="1" type="ORF">LSH36_37g16024</name>
</gene>
<reference evidence="1" key="1">
    <citation type="journal article" date="2023" name="Mol. Biol. Evol.">
        <title>Third-Generation Sequencing Reveals the Adaptive Role of the Epigenome in Three Deep-Sea Polychaetes.</title>
        <authorList>
            <person name="Perez M."/>
            <person name="Aroh O."/>
            <person name="Sun Y."/>
            <person name="Lan Y."/>
            <person name="Juniper S.K."/>
            <person name="Young C.R."/>
            <person name="Angers B."/>
            <person name="Qian P.Y."/>
        </authorList>
    </citation>
    <scope>NUCLEOTIDE SEQUENCE</scope>
    <source>
        <strain evidence="1">P08H-3</strain>
    </source>
</reference>
<dbReference type="Proteomes" id="UP001208570">
    <property type="component" value="Unassembled WGS sequence"/>
</dbReference>
<accession>A0AAD9K8W0</accession>
<dbReference type="EMBL" id="JAODUP010000037">
    <property type="protein sequence ID" value="KAK2166671.1"/>
    <property type="molecule type" value="Genomic_DNA"/>
</dbReference>